<dbReference type="InterPro" id="IPR006905">
    <property type="entry name" value="Flavin_halogenase"/>
</dbReference>
<comment type="similarity">
    <text evidence="1">Belongs to the flavin-dependent halogenase family. Bacterial tryptophan halogenase subfamily.</text>
</comment>
<gene>
    <name evidence="2" type="ORF">OG398_17555</name>
</gene>
<dbReference type="PANTHER" id="PTHR43747">
    <property type="entry name" value="FAD-BINDING PROTEIN"/>
    <property type="match status" value="1"/>
</dbReference>
<dbReference type="EMBL" id="CP108313">
    <property type="protein sequence ID" value="WTW69954.1"/>
    <property type="molecule type" value="Genomic_DNA"/>
</dbReference>
<organism evidence="2">
    <name type="scientific">Streptomyces sp. NBC_00008</name>
    <dbReference type="NCBI Taxonomy" id="2903610"/>
    <lineage>
        <taxon>Bacteria</taxon>
        <taxon>Bacillati</taxon>
        <taxon>Actinomycetota</taxon>
        <taxon>Actinomycetes</taxon>
        <taxon>Kitasatosporales</taxon>
        <taxon>Streptomycetaceae</taxon>
        <taxon>Streptomyces</taxon>
    </lineage>
</organism>
<dbReference type="Gene3D" id="3.50.50.60">
    <property type="entry name" value="FAD/NAD(P)-binding domain"/>
    <property type="match status" value="1"/>
</dbReference>
<dbReference type="PRINTS" id="PR00420">
    <property type="entry name" value="RNGMNOXGNASE"/>
</dbReference>
<proteinExistence type="inferred from homology"/>
<dbReference type="GO" id="GO:0004497">
    <property type="term" value="F:monooxygenase activity"/>
    <property type="evidence" value="ECO:0007669"/>
    <property type="project" value="InterPro"/>
</dbReference>
<dbReference type="SUPFAM" id="SSF51905">
    <property type="entry name" value="FAD/NAD(P)-binding domain"/>
    <property type="match status" value="1"/>
</dbReference>
<name>A0AAU2VS87_9ACTN</name>
<dbReference type="InterPro" id="IPR050816">
    <property type="entry name" value="Flavin-dep_Halogenase_NPB"/>
</dbReference>
<accession>A0AAU2VS87</accession>
<dbReference type="AlphaFoldDB" id="A0AAU2VS87"/>
<evidence type="ECO:0000313" key="2">
    <source>
        <dbReference type="EMBL" id="WTW69954.1"/>
    </source>
</evidence>
<sequence>MFPRTTDTDVLIIGAGPGGAVAAALLAREGHRVTVLEKEVFPRYHIGESLITGMLPVMEELGLREELENMGFPKKYGITLVWGNDPTPWSTKFRDAGPYEYSWHVRRAEFDALLANRAADLGAEIIYEATLTGALRTGDGTVAGVRWRDASGNEHTTTARYTIDASGQARALSRLLTPVQRADDLNSVAVWSYYSPFAPLPGDLHSHIMVEAFDDGWFWSIPVSDFEMSVGMVMHTDVYAKVTKSASPAEIYEQRLSTTQVLKDLLKDGVRKEDLRTARDWSYATDAFHGPGWMAIGDAAVFVDPLFSSGVWLATSGAWLAAKALLASLAKPEMEGPAMDKFEAVYRQIATDILAYVRYFYDPKRNKEDYLAKANAATKMVSEQSELGFISLISGINNLPEVLNFDPIGLDNMSSAGEKIGIRQDGPQNEQQLS</sequence>
<dbReference type="Pfam" id="PF04820">
    <property type="entry name" value="Trp_halogenase"/>
    <property type="match status" value="2"/>
</dbReference>
<protein>
    <submittedName>
        <fullName evidence="2">Tryptophan 7-halogenase</fullName>
    </submittedName>
</protein>
<dbReference type="Gene3D" id="3.30.9.100">
    <property type="match status" value="1"/>
</dbReference>
<evidence type="ECO:0000256" key="1">
    <source>
        <dbReference type="ARBA" id="ARBA00038396"/>
    </source>
</evidence>
<dbReference type="PANTHER" id="PTHR43747:SF1">
    <property type="entry name" value="SLR1998 PROTEIN"/>
    <property type="match status" value="1"/>
</dbReference>
<dbReference type="InterPro" id="IPR036188">
    <property type="entry name" value="FAD/NAD-bd_sf"/>
</dbReference>
<reference evidence="2" key="1">
    <citation type="submission" date="2022-10" db="EMBL/GenBank/DDBJ databases">
        <title>The complete genomes of actinobacterial strains from the NBC collection.</title>
        <authorList>
            <person name="Joergensen T.S."/>
            <person name="Alvarez Arevalo M."/>
            <person name="Sterndorff E.B."/>
            <person name="Faurdal D."/>
            <person name="Vuksanovic O."/>
            <person name="Mourched A.-S."/>
            <person name="Charusanti P."/>
            <person name="Shaw S."/>
            <person name="Blin K."/>
            <person name="Weber T."/>
        </authorList>
    </citation>
    <scope>NUCLEOTIDE SEQUENCE</scope>
    <source>
        <strain evidence="2">NBC_00008</strain>
    </source>
</reference>